<evidence type="ECO:0000313" key="5">
    <source>
        <dbReference type="EMBL" id="MFC0549066.1"/>
    </source>
</evidence>
<dbReference type="Gene3D" id="1.10.10.2840">
    <property type="entry name" value="PucR C-terminal helix-turn-helix domain"/>
    <property type="match status" value="1"/>
</dbReference>
<accession>A0ABV6N8X9</accession>
<feature type="domain" description="CdaR GGDEF-like" evidence="3">
    <location>
        <begin position="176"/>
        <end position="274"/>
    </location>
</feature>
<evidence type="ECO:0000259" key="3">
    <source>
        <dbReference type="Pfam" id="PF17853"/>
    </source>
</evidence>
<sequence length="402" mass="45119">MRTTAERLPRELATLIRPQLAPLAEDIVHTIRATIPEYAKPLDGCYGQAIRLGVNQALTQFVDRIADPDRPRTEFAEVYRQLGRLEASEGRSLDSLQKAYRLGTRVAWRHLIRFRQRSGLPTAMMFTLGEATLAYADELIALSVEGYADMQARSAQGLLRRRKRLVRLLISDEDKDRAEAAELAGAARWPLPAQLCVVMLDRVSGPADAVPELPDHVLADFQGAQACLVVPDPDATDWWSRCADALADWRVVIGPTTALADAAKSFRHAQLARELVRRNTIEDESPVRCADHLSTLWLLTDEFLVEQLIRKRLAPLAPLTDKQHKRLGETLLAWLETRGGAPEIAARLRVHPQTVRYRMRQVERLFGDQLRCPDARFELEVALRAASLTEPPAAQEEDRQAG</sequence>
<dbReference type="RefSeq" id="WP_273940345.1">
    <property type="nucleotide sequence ID" value="NZ_CP097263.1"/>
</dbReference>
<dbReference type="InterPro" id="IPR051448">
    <property type="entry name" value="CdaR-like_regulators"/>
</dbReference>
<comment type="caution">
    <text evidence="5">The sequence shown here is derived from an EMBL/GenBank/DDBJ whole genome shotgun (WGS) entry which is preliminary data.</text>
</comment>
<dbReference type="PANTHER" id="PTHR33744">
    <property type="entry name" value="CARBOHYDRATE DIACID REGULATOR"/>
    <property type="match status" value="1"/>
</dbReference>
<dbReference type="InterPro" id="IPR058663">
    <property type="entry name" value="PucR-like_N"/>
</dbReference>
<evidence type="ECO:0000256" key="1">
    <source>
        <dbReference type="ARBA" id="ARBA00006754"/>
    </source>
</evidence>
<dbReference type="EMBL" id="JBHLUD010000020">
    <property type="protein sequence ID" value="MFC0549066.1"/>
    <property type="molecule type" value="Genomic_DNA"/>
</dbReference>
<keyword evidence="6" id="KW-1185">Reference proteome</keyword>
<reference evidence="5 6" key="1">
    <citation type="submission" date="2024-09" db="EMBL/GenBank/DDBJ databases">
        <authorList>
            <person name="Sun Q."/>
            <person name="Mori K."/>
        </authorList>
    </citation>
    <scope>NUCLEOTIDE SEQUENCE [LARGE SCALE GENOMIC DNA]</scope>
    <source>
        <strain evidence="5 6">TBRC 1432</strain>
    </source>
</reference>
<dbReference type="Pfam" id="PF13556">
    <property type="entry name" value="HTH_30"/>
    <property type="match status" value="1"/>
</dbReference>
<organism evidence="5 6">
    <name type="scientific">Kutzneria chonburiensis</name>
    <dbReference type="NCBI Taxonomy" id="1483604"/>
    <lineage>
        <taxon>Bacteria</taxon>
        <taxon>Bacillati</taxon>
        <taxon>Actinomycetota</taxon>
        <taxon>Actinomycetes</taxon>
        <taxon>Pseudonocardiales</taxon>
        <taxon>Pseudonocardiaceae</taxon>
        <taxon>Kutzneria</taxon>
    </lineage>
</organism>
<dbReference type="InterPro" id="IPR041522">
    <property type="entry name" value="CdaR_GGDEF"/>
</dbReference>
<dbReference type="InterPro" id="IPR025736">
    <property type="entry name" value="PucR_C-HTH_dom"/>
</dbReference>
<feature type="domain" description="PucR C-terminal helix-turn-helix" evidence="2">
    <location>
        <begin position="328"/>
        <end position="385"/>
    </location>
</feature>
<evidence type="ECO:0000259" key="4">
    <source>
        <dbReference type="Pfam" id="PF25906"/>
    </source>
</evidence>
<proteinExistence type="inferred from homology"/>
<comment type="similarity">
    <text evidence="1">Belongs to the CdaR family.</text>
</comment>
<dbReference type="PANTHER" id="PTHR33744:SF1">
    <property type="entry name" value="DNA-BINDING TRANSCRIPTIONAL ACTIVATOR ADER"/>
    <property type="match status" value="1"/>
</dbReference>
<dbReference type="Pfam" id="PF25906">
    <property type="entry name" value="PucR-like_N"/>
    <property type="match status" value="1"/>
</dbReference>
<gene>
    <name evidence="5" type="ORF">ACFFH7_46675</name>
</gene>
<evidence type="ECO:0000313" key="6">
    <source>
        <dbReference type="Proteomes" id="UP001589810"/>
    </source>
</evidence>
<name>A0ABV6N8X9_9PSEU</name>
<dbReference type="Proteomes" id="UP001589810">
    <property type="component" value="Unassembled WGS sequence"/>
</dbReference>
<dbReference type="InterPro" id="IPR042070">
    <property type="entry name" value="PucR_C-HTH_sf"/>
</dbReference>
<evidence type="ECO:0000259" key="2">
    <source>
        <dbReference type="Pfam" id="PF13556"/>
    </source>
</evidence>
<protein>
    <submittedName>
        <fullName evidence="5">PucR family transcriptional regulator</fullName>
    </submittedName>
</protein>
<dbReference type="Pfam" id="PF17853">
    <property type="entry name" value="GGDEF_2"/>
    <property type="match status" value="1"/>
</dbReference>
<feature type="domain" description="PucR-like N-terminal" evidence="4">
    <location>
        <begin position="6"/>
        <end position="170"/>
    </location>
</feature>